<dbReference type="Pfam" id="PF00689">
    <property type="entry name" value="Cation_ATPase_C"/>
    <property type="match status" value="1"/>
</dbReference>
<evidence type="ECO:0000313" key="10">
    <source>
        <dbReference type="EMBL" id="KAK4446947.1"/>
    </source>
</evidence>
<evidence type="ECO:0000313" key="11">
    <source>
        <dbReference type="Proteomes" id="UP001321760"/>
    </source>
</evidence>
<evidence type="ECO:0000256" key="5">
    <source>
        <dbReference type="ARBA" id="ARBA00022989"/>
    </source>
</evidence>
<feature type="transmembrane region" description="Helical" evidence="7">
    <location>
        <begin position="20"/>
        <end position="47"/>
    </location>
</feature>
<keyword evidence="2 7" id="KW-0812">Transmembrane</keyword>
<dbReference type="AlphaFoldDB" id="A0AAV9GI03"/>
<reference evidence="10" key="1">
    <citation type="journal article" date="2023" name="Mol. Phylogenet. Evol.">
        <title>Genome-scale phylogeny and comparative genomics of the fungal order Sordariales.</title>
        <authorList>
            <person name="Hensen N."/>
            <person name="Bonometti L."/>
            <person name="Westerberg I."/>
            <person name="Brannstrom I.O."/>
            <person name="Guillou S."/>
            <person name="Cros-Aarteil S."/>
            <person name="Calhoun S."/>
            <person name="Haridas S."/>
            <person name="Kuo A."/>
            <person name="Mondo S."/>
            <person name="Pangilinan J."/>
            <person name="Riley R."/>
            <person name="LaButti K."/>
            <person name="Andreopoulos B."/>
            <person name="Lipzen A."/>
            <person name="Chen C."/>
            <person name="Yan M."/>
            <person name="Daum C."/>
            <person name="Ng V."/>
            <person name="Clum A."/>
            <person name="Steindorff A."/>
            <person name="Ohm R.A."/>
            <person name="Martin F."/>
            <person name="Silar P."/>
            <person name="Natvig D.O."/>
            <person name="Lalanne C."/>
            <person name="Gautier V."/>
            <person name="Ament-Velasquez S.L."/>
            <person name="Kruys A."/>
            <person name="Hutchinson M.I."/>
            <person name="Powell A.J."/>
            <person name="Barry K."/>
            <person name="Miller A.N."/>
            <person name="Grigoriev I.V."/>
            <person name="Debuchy R."/>
            <person name="Gladieux P."/>
            <person name="Hiltunen Thoren M."/>
            <person name="Johannesson H."/>
        </authorList>
    </citation>
    <scope>NUCLEOTIDE SEQUENCE</scope>
    <source>
        <strain evidence="10">PSN243</strain>
    </source>
</reference>
<comment type="caution">
    <text evidence="10">The sequence shown here is derived from an EMBL/GenBank/DDBJ whole genome shotgun (WGS) entry which is preliminary data.</text>
</comment>
<dbReference type="GO" id="GO:0016887">
    <property type="term" value="F:ATP hydrolysis activity"/>
    <property type="evidence" value="ECO:0007669"/>
    <property type="project" value="InterPro"/>
</dbReference>
<dbReference type="InterPro" id="IPR023214">
    <property type="entry name" value="HAD_sf"/>
</dbReference>
<dbReference type="SUPFAM" id="SSF81653">
    <property type="entry name" value="Calcium ATPase, transduction domain A"/>
    <property type="match status" value="1"/>
</dbReference>
<dbReference type="Gene3D" id="3.40.50.1000">
    <property type="entry name" value="HAD superfamily/HAD-like"/>
    <property type="match status" value="1"/>
</dbReference>
<dbReference type="PANTHER" id="PTHR24093">
    <property type="entry name" value="CATION TRANSPORTING ATPASE"/>
    <property type="match status" value="1"/>
</dbReference>
<dbReference type="GO" id="GO:0006874">
    <property type="term" value="P:intracellular calcium ion homeostasis"/>
    <property type="evidence" value="ECO:0007669"/>
    <property type="project" value="TreeGrafter"/>
</dbReference>
<feature type="transmembrane region" description="Helical" evidence="7">
    <location>
        <begin position="285"/>
        <end position="304"/>
    </location>
</feature>
<feature type="transmembrane region" description="Helical" evidence="7">
    <location>
        <begin position="876"/>
        <end position="896"/>
    </location>
</feature>
<keyword evidence="11" id="KW-1185">Reference proteome</keyword>
<dbReference type="Gene3D" id="2.70.150.10">
    <property type="entry name" value="Calcium-transporting ATPase, cytoplasmic transduction domain A"/>
    <property type="match status" value="1"/>
</dbReference>
<dbReference type="GO" id="GO:0005388">
    <property type="term" value="F:P-type calcium transporter activity"/>
    <property type="evidence" value="ECO:0007669"/>
    <property type="project" value="TreeGrafter"/>
</dbReference>
<evidence type="ECO:0000259" key="9">
    <source>
        <dbReference type="Pfam" id="PF00689"/>
    </source>
</evidence>
<evidence type="ECO:0000256" key="2">
    <source>
        <dbReference type="ARBA" id="ARBA00022692"/>
    </source>
</evidence>
<keyword evidence="3" id="KW-0479">Metal-binding</keyword>
<dbReference type="GO" id="GO:0046872">
    <property type="term" value="F:metal ion binding"/>
    <property type="evidence" value="ECO:0007669"/>
    <property type="project" value="UniProtKB-KW"/>
</dbReference>
<evidence type="ECO:0000256" key="1">
    <source>
        <dbReference type="ARBA" id="ARBA00004127"/>
    </source>
</evidence>
<keyword evidence="6 7" id="KW-0472">Membrane</keyword>
<comment type="subcellular location">
    <subcellularLocation>
        <location evidence="1">Endomembrane system</location>
        <topology evidence="1">Multi-pass membrane protein</topology>
    </subcellularLocation>
</comment>
<feature type="domain" description="Cation-transporting P-type ATPase C-terminal" evidence="9">
    <location>
        <begin position="757"/>
        <end position="930"/>
    </location>
</feature>
<dbReference type="EMBL" id="MU865953">
    <property type="protein sequence ID" value="KAK4446947.1"/>
    <property type="molecule type" value="Genomic_DNA"/>
</dbReference>
<dbReference type="SUPFAM" id="SSF81665">
    <property type="entry name" value="Calcium ATPase, transmembrane domain M"/>
    <property type="match status" value="1"/>
</dbReference>
<dbReference type="InterPro" id="IPR023299">
    <property type="entry name" value="ATPase_P-typ_cyto_dom_N"/>
</dbReference>
<dbReference type="InterPro" id="IPR006068">
    <property type="entry name" value="ATPase_P-typ_cation-transptr_C"/>
</dbReference>
<dbReference type="SUPFAM" id="SSF56784">
    <property type="entry name" value="HAD-like"/>
    <property type="match status" value="1"/>
</dbReference>
<evidence type="ECO:0000256" key="6">
    <source>
        <dbReference type="ARBA" id="ARBA00023136"/>
    </source>
</evidence>
<dbReference type="InterPro" id="IPR001757">
    <property type="entry name" value="P_typ_ATPase"/>
</dbReference>
<proteinExistence type="predicted"/>
<dbReference type="InterPro" id="IPR036412">
    <property type="entry name" value="HAD-like_sf"/>
</dbReference>
<evidence type="ECO:0000259" key="8">
    <source>
        <dbReference type="Pfam" id="PF00122"/>
    </source>
</evidence>
<gene>
    <name evidence="10" type="ORF">QBC34DRAFT_144514</name>
</gene>
<dbReference type="GO" id="GO:0005886">
    <property type="term" value="C:plasma membrane"/>
    <property type="evidence" value="ECO:0007669"/>
    <property type="project" value="TreeGrafter"/>
</dbReference>
<accession>A0AAV9GI03</accession>
<sequence length="970" mass="106396">MDRKRVFGQNRLPKRKQRSLPGCLWEVLRTSILLLVLAVVGISSFAWDMHRHLVRVVPSAGDQDTTVWYQGATIIVFVVVAISTEAAAQWAKQRKLACLWMKHNDKLVRVIRSGRQVEISVYDILVGDAVTFGAGDIIPVDGILIEGHNVKCDESSCTGESDLLPKTTADDTLAILKRTLRGNQANSHILDRADPFIHSGAKVQEGMGTFLTTAVGMDSSWGRLMMSLEDYHEPGAQGRKLIALGSATFELGMGVAILLLAVSTVKFLATLPNNAQGPEEKGRRYLGFLTLCVALSVLAAQLFLSEIHSKQAAFRLGNMLKHNTLIRSSRGLETSAEITTICAGKTGILTQNKMMVVAATLGTSLGCGNGGLDTERPSTHDTTASIDAASTIPDVSLRNFSPNLSLQMRDLLLQSIVINSTAFEGEVDGVRTFVGSKTEVALMEFSREFLASRHSVEERSEAAVVQQIPFRAQSRLMSTVVKLPSGIYRVYVKRCSKITDGVNDSSSSAEYLYQEDRRLLQHRIAVYGRNCLRPIGLSYRDFDFCPPEDFAGDPRNMTMIAVFGIKDPPRPGVHEAVRDCQRGGVFVRMVTGENLETACAVAREVGILAPGLDRMVLEGDAFRTMEDKDRLHSLARLAVLARATPGDKRILVRTLKELGEVVAVTGKGVNDGAALKSAQIGIAAGIHGCDTAKEAADVILMDENFGSIWTLITWGRAMNDGIKRFLQYKMTAVTAATILTFATTGASSTSAGAVSNATQLLWISLVTDFEAMALMTGRPTETATHRKPDQRSASIITLHMTKMILGQAICQLTIGLVLFFGWFRLPHQREAPNVAGATGLRNTFVFNTFFWLQIFNSLNNRRLDNSLDIFEGISSNWLFFLVQFLAIGGHVLIMVFGEQVFGTVQLDGSEWGECIGIGLLSIPCGMLLRLIPDQWVNVLFVLGRNVFGRLPLRPVQREPRRYRRSDLDEV</sequence>
<dbReference type="InterPro" id="IPR059000">
    <property type="entry name" value="ATPase_P-type_domA"/>
</dbReference>
<organism evidence="10 11">
    <name type="scientific">Podospora aff. communis PSN243</name>
    <dbReference type="NCBI Taxonomy" id="3040156"/>
    <lineage>
        <taxon>Eukaryota</taxon>
        <taxon>Fungi</taxon>
        <taxon>Dikarya</taxon>
        <taxon>Ascomycota</taxon>
        <taxon>Pezizomycotina</taxon>
        <taxon>Sordariomycetes</taxon>
        <taxon>Sordariomycetidae</taxon>
        <taxon>Sordariales</taxon>
        <taxon>Podosporaceae</taxon>
        <taxon>Podospora</taxon>
    </lineage>
</organism>
<dbReference type="Proteomes" id="UP001321760">
    <property type="component" value="Unassembled WGS sequence"/>
</dbReference>
<evidence type="ECO:0008006" key="12">
    <source>
        <dbReference type="Google" id="ProtNLM"/>
    </source>
</evidence>
<protein>
    <recommendedName>
        <fullName evidence="12">Calcium-transporting ATPase</fullName>
    </recommendedName>
</protein>
<dbReference type="PANTHER" id="PTHR24093:SF369">
    <property type="entry name" value="CALCIUM-TRANSPORTING ATPASE"/>
    <property type="match status" value="1"/>
</dbReference>
<dbReference type="InterPro" id="IPR008250">
    <property type="entry name" value="ATPase_P-typ_transduc_dom_A_sf"/>
</dbReference>
<dbReference type="InterPro" id="IPR023298">
    <property type="entry name" value="ATPase_P-typ_TM_dom_sf"/>
</dbReference>
<feature type="transmembrane region" description="Helical" evidence="7">
    <location>
        <begin position="835"/>
        <end position="855"/>
    </location>
</feature>
<dbReference type="Gene3D" id="1.20.1110.10">
    <property type="entry name" value="Calcium-transporting ATPase, transmembrane domain"/>
    <property type="match status" value="1"/>
</dbReference>
<feature type="transmembrane region" description="Helical" evidence="7">
    <location>
        <begin position="67"/>
        <end position="88"/>
    </location>
</feature>
<dbReference type="Pfam" id="PF00122">
    <property type="entry name" value="E1-E2_ATPase"/>
    <property type="match status" value="1"/>
</dbReference>
<evidence type="ECO:0000256" key="3">
    <source>
        <dbReference type="ARBA" id="ARBA00022723"/>
    </source>
</evidence>
<dbReference type="Pfam" id="PF13246">
    <property type="entry name" value="Cation_ATPase"/>
    <property type="match status" value="1"/>
</dbReference>
<keyword evidence="4" id="KW-0460">Magnesium</keyword>
<dbReference type="FunFam" id="2.70.150.10:FF:000028">
    <property type="entry name" value="Calcium-transporting ATPase"/>
    <property type="match status" value="1"/>
</dbReference>
<dbReference type="SUPFAM" id="SSF81660">
    <property type="entry name" value="Metal cation-transporting ATPase, ATP-binding domain N"/>
    <property type="match status" value="1"/>
</dbReference>
<reference evidence="10" key="2">
    <citation type="submission" date="2023-05" db="EMBL/GenBank/DDBJ databases">
        <authorList>
            <consortium name="Lawrence Berkeley National Laboratory"/>
            <person name="Steindorff A."/>
            <person name="Hensen N."/>
            <person name="Bonometti L."/>
            <person name="Westerberg I."/>
            <person name="Brannstrom I.O."/>
            <person name="Guillou S."/>
            <person name="Cros-Aarteil S."/>
            <person name="Calhoun S."/>
            <person name="Haridas S."/>
            <person name="Kuo A."/>
            <person name="Mondo S."/>
            <person name="Pangilinan J."/>
            <person name="Riley R."/>
            <person name="Labutti K."/>
            <person name="Andreopoulos B."/>
            <person name="Lipzen A."/>
            <person name="Chen C."/>
            <person name="Yanf M."/>
            <person name="Daum C."/>
            <person name="Ng V."/>
            <person name="Clum A."/>
            <person name="Ohm R."/>
            <person name="Martin F."/>
            <person name="Silar P."/>
            <person name="Natvig D."/>
            <person name="Lalanne C."/>
            <person name="Gautier V."/>
            <person name="Ament-Velasquez S.L."/>
            <person name="Kruys A."/>
            <person name="Hutchinson M.I."/>
            <person name="Powell A.J."/>
            <person name="Barry K."/>
            <person name="Miller A.N."/>
            <person name="Grigoriev I.V."/>
            <person name="Debuchy R."/>
            <person name="Gladieux P."/>
            <person name="Thoren M.H."/>
            <person name="Johannesson H."/>
        </authorList>
    </citation>
    <scope>NUCLEOTIDE SEQUENCE</scope>
    <source>
        <strain evidence="10">PSN243</strain>
    </source>
</reference>
<evidence type="ECO:0000256" key="4">
    <source>
        <dbReference type="ARBA" id="ARBA00022842"/>
    </source>
</evidence>
<feature type="transmembrane region" description="Helical" evidence="7">
    <location>
        <begin position="241"/>
        <end position="265"/>
    </location>
</feature>
<feature type="domain" description="P-type ATPase A" evidence="8">
    <location>
        <begin position="105"/>
        <end position="228"/>
    </location>
</feature>
<evidence type="ECO:0000256" key="7">
    <source>
        <dbReference type="SAM" id="Phobius"/>
    </source>
</evidence>
<dbReference type="Gene3D" id="3.40.1110.10">
    <property type="entry name" value="Calcium-transporting ATPase, cytoplasmic domain N"/>
    <property type="match status" value="1"/>
</dbReference>
<dbReference type="GO" id="GO:0012505">
    <property type="term" value="C:endomembrane system"/>
    <property type="evidence" value="ECO:0007669"/>
    <property type="project" value="UniProtKB-SubCell"/>
</dbReference>
<dbReference type="PRINTS" id="PR00119">
    <property type="entry name" value="CATATPASE"/>
</dbReference>
<dbReference type="GO" id="GO:0005524">
    <property type="term" value="F:ATP binding"/>
    <property type="evidence" value="ECO:0007669"/>
    <property type="project" value="InterPro"/>
</dbReference>
<keyword evidence="5 7" id="KW-1133">Transmembrane helix</keyword>
<feature type="transmembrane region" description="Helical" evidence="7">
    <location>
        <begin position="804"/>
        <end position="823"/>
    </location>
</feature>
<name>A0AAV9GI03_9PEZI</name>
<dbReference type="NCBIfam" id="TIGR01494">
    <property type="entry name" value="ATPase_P-type"/>
    <property type="match status" value="1"/>
</dbReference>